<accession>A0AAE3H8A7</accession>
<keyword evidence="1" id="KW-0812">Transmembrane</keyword>
<protein>
    <recommendedName>
        <fullName evidence="2">Cytochrome c-type biogenesis protein CcmF C-terminal domain-containing protein</fullName>
    </recommendedName>
</protein>
<keyword evidence="4" id="KW-1185">Reference proteome</keyword>
<sequence>MKNKRPLLTPKNNMLATVVVFLLLAAIILVGMLTPLIAKLGTGTEIRLEPSYFNARTALPTAALVVLLSVCMLAGYLGQRNTLTVVGGYIALAAFFAFISPFRNLAIDISVPIIALAVFATIYKIGKALKKDSFRATARSVSAHLIHLGILFILLGIVLSANMKMEGSNTVSSGNIGHFPGQDYAIRVNSMNSYYSGDPYQNYPGSSYITEVNLDIYRKGAYFQEGQVQYVTDFKWGQSYTTTYIHRSLTEELFIAPRAISLQKGEIDLYMRTVPYINFLWGGFYLMVVGIIALIAADFGTTRKTQEKPTKSRKNGTKGGSR</sequence>
<evidence type="ECO:0000256" key="1">
    <source>
        <dbReference type="SAM" id="Phobius"/>
    </source>
</evidence>
<gene>
    <name evidence="3" type="ORF">PV02_02635</name>
</gene>
<feature type="transmembrane region" description="Helical" evidence="1">
    <location>
        <begin position="58"/>
        <end position="77"/>
    </location>
</feature>
<feature type="transmembrane region" description="Helical" evidence="1">
    <location>
        <begin position="12"/>
        <end position="38"/>
    </location>
</feature>
<dbReference type="Proteomes" id="UP001206983">
    <property type="component" value="Unassembled WGS sequence"/>
</dbReference>
<evidence type="ECO:0000313" key="4">
    <source>
        <dbReference type="Proteomes" id="UP001206983"/>
    </source>
</evidence>
<feature type="domain" description="Cytochrome c-type biogenesis protein CcmF C-terminal" evidence="2">
    <location>
        <begin position="14"/>
        <end position="292"/>
    </location>
</feature>
<organism evidence="3 4">
    <name type="scientific">Methanolobus chelungpuianus</name>
    <dbReference type="NCBI Taxonomy" id="502115"/>
    <lineage>
        <taxon>Archaea</taxon>
        <taxon>Methanobacteriati</taxon>
        <taxon>Methanobacteriota</taxon>
        <taxon>Stenosarchaea group</taxon>
        <taxon>Methanomicrobia</taxon>
        <taxon>Methanosarcinales</taxon>
        <taxon>Methanosarcinaceae</taxon>
        <taxon>Methanolobus</taxon>
    </lineage>
</organism>
<name>A0AAE3H8A7_9EURY</name>
<dbReference type="AlphaFoldDB" id="A0AAE3H8A7"/>
<feature type="transmembrane region" description="Helical" evidence="1">
    <location>
        <begin position="279"/>
        <end position="299"/>
    </location>
</feature>
<proteinExistence type="predicted"/>
<evidence type="ECO:0000313" key="3">
    <source>
        <dbReference type="EMBL" id="MCQ6962072.1"/>
    </source>
</evidence>
<comment type="caution">
    <text evidence="3">The sequence shown here is derived from an EMBL/GenBank/DDBJ whole genome shotgun (WGS) entry which is preliminary data.</text>
</comment>
<dbReference type="InterPro" id="IPR032523">
    <property type="entry name" value="CcmF_C"/>
</dbReference>
<evidence type="ECO:0000259" key="2">
    <source>
        <dbReference type="Pfam" id="PF16327"/>
    </source>
</evidence>
<reference evidence="3 4" key="1">
    <citation type="journal article" date="2011" name="Appl. Environ. Microbiol.">
        <title>Methanogenic archaea isolated from Taiwan's Chelungpu fault.</title>
        <authorList>
            <person name="Wu S.Y."/>
            <person name="Lai M.C."/>
        </authorList>
    </citation>
    <scope>NUCLEOTIDE SEQUENCE [LARGE SCALE GENOMIC DNA]</scope>
    <source>
        <strain evidence="3 4">St545Mb</strain>
    </source>
</reference>
<feature type="transmembrane region" description="Helical" evidence="1">
    <location>
        <begin position="82"/>
        <end position="99"/>
    </location>
</feature>
<dbReference type="Pfam" id="PF16327">
    <property type="entry name" value="CcmF_C"/>
    <property type="match status" value="1"/>
</dbReference>
<dbReference type="EMBL" id="JTEO01000002">
    <property type="protein sequence ID" value="MCQ6962072.1"/>
    <property type="molecule type" value="Genomic_DNA"/>
</dbReference>
<feature type="transmembrane region" description="Helical" evidence="1">
    <location>
        <begin position="144"/>
        <end position="163"/>
    </location>
</feature>
<keyword evidence="1" id="KW-0472">Membrane</keyword>
<keyword evidence="1" id="KW-1133">Transmembrane helix</keyword>
<feature type="transmembrane region" description="Helical" evidence="1">
    <location>
        <begin position="105"/>
        <end position="123"/>
    </location>
</feature>